<dbReference type="InterPro" id="IPR029962">
    <property type="entry name" value="TBL"/>
</dbReference>
<evidence type="ECO:0000256" key="5">
    <source>
        <dbReference type="ARBA" id="ARBA00022989"/>
    </source>
</evidence>
<feature type="transmembrane region" description="Helical" evidence="7">
    <location>
        <begin position="20"/>
        <end position="40"/>
    </location>
</feature>
<dbReference type="Pfam" id="PF14416">
    <property type="entry name" value="PMR5N"/>
    <property type="match status" value="1"/>
</dbReference>
<proteinExistence type="inferred from homology"/>
<evidence type="ECO:0000259" key="9">
    <source>
        <dbReference type="Pfam" id="PF14416"/>
    </source>
</evidence>
<comment type="caution">
    <text evidence="10">The sequence shown here is derived from an EMBL/GenBank/DDBJ whole genome shotgun (WGS) entry which is preliminary data.</text>
</comment>
<dbReference type="GO" id="GO:0016413">
    <property type="term" value="F:O-acetyltransferase activity"/>
    <property type="evidence" value="ECO:0007669"/>
    <property type="project" value="InterPro"/>
</dbReference>
<comment type="subcellular location">
    <subcellularLocation>
        <location evidence="1">Membrane</location>
        <topology evidence="1">Single-pass membrane protein</topology>
    </subcellularLocation>
</comment>
<dbReference type="InterPro" id="IPR025846">
    <property type="entry name" value="TBL_N"/>
</dbReference>
<feature type="domain" description="Trichome birefringence-like N-terminal" evidence="9">
    <location>
        <begin position="70"/>
        <end position="122"/>
    </location>
</feature>
<dbReference type="EMBL" id="MTKT01005400">
    <property type="protein sequence ID" value="OWM67094.1"/>
    <property type="molecule type" value="Genomic_DNA"/>
</dbReference>
<dbReference type="AlphaFoldDB" id="A0A218W2K4"/>
<keyword evidence="6 7" id="KW-0472">Membrane</keyword>
<feature type="domain" description="Trichome birefringence-like C-terminal" evidence="8">
    <location>
        <begin position="123"/>
        <end position="414"/>
    </location>
</feature>
<dbReference type="Proteomes" id="UP000197138">
    <property type="component" value="Unassembled WGS sequence"/>
</dbReference>
<keyword evidence="3 7" id="KW-0812">Transmembrane</keyword>
<evidence type="ECO:0000313" key="10">
    <source>
        <dbReference type="EMBL" id="OWM67094.1"/>
    </source>
</evidence>
<dbReference type="Pfam" id="PF13839">
    <property type="entry name" value="PC-Esterase"/>
    <property type="match status" value="1"/>
</dbReference>
<comment type="similarity">
    <text evidence="2">Belongs to the PC-esterase family. TBL subfamily.</text>
</comment>
<evidence type="ECO:0000256" key="7">
    <source>
        <dbReference type="SAM" id="Phobius"/>
    </source>
</evidence>
<evidence type="ECO:0000259" key="8">
    <source>
        <dbReference type="Pfam" id="PF13839"/>
    </source>
</evidence>
<accession>A0A218W2K4</accession>
<evidence type="ECO:0000256" key="4">
    <source>
        <dbReference type="ARBA" id="ARBA00022968"/>
    </source>
</evidence>
<keyword evidence="4" id="KW-0735">Signal-anchor</keyword>
<dbReference type="GO" id="GO:0016020">
    <property type="term" value="C:membrane"/>
    <property type="evidence" value="ECO:0007669"/>
    <property type="project" value="UniProtKB-SubCell"/>
</dbReference>
<dbReference type="InterPro" id="IPR026057">
    <property type="entry name" value="TBL_C"/>
</dbReference>
<gene>
    <name evidence="10" type="ORF">CDL15_Pgr000546</name>
</gene>
<sequence length="431" mass="50209">MAKKLPGEQGGAATWGSIRWSFHSLMALLITALMLAITYLPRKAEMPSSNETSRVAPKYGSVGRARQEGECDLFSGRWVYDNVSYPLYKEKECQFISEMTCEKYGRKDLSYQNWRWQPHDCDLPRFNAIALLERLRNKRMVFVGDSLIRGQWVSMVCLMDSVIPSDSLKSRTYYHNASRVVFKAKEYNASIESYWAPLLVESNCDDPINHNASDPIVRVQAIEKHAQHWSDADILVFDNYLWWRRPQMKVLWGSFKSPDAIYKEVKMPRAYEMGMTTWSQWLEIHVNQSNTELFFVTMSPTHERAEDWGGFTGQNCYQETELITKEDYWGSGSNLAMMRVVETVINDLRARGVTIQVLNITQLSEYRKEAHPAIHRKQYRPLKEEQLANPMSYADCMHWCLPGVPDVWNELLYAHIFKNWVPKLESRVENK</sequence>
<evidence type="ECO:0000256" key="2">
    <source>
        <dbReference type="ARBA" id="ARBA00007727"/>
    </source>
</evidence>
<evidence type="ECO:0000256" key="6">
    <source>
        <dbReference type="ARBA" id="ARBA00023136"/>
    </source>
</evidence>
<organism evidence="10 11">
    <name type="scientific">Punica granatum</name>
    <name type="common">Pomegranate</name>
    <dbReference type="NCBI Taxonomy" id="22663"/>
    <lineage>
        <taxon>Eukaryota</taxon>
        <taxon>Viridiplantae</taxon>
        <taxon>Streptophyta</taxon>
        <taxon>Embryophyta</taxon>
        <taxon>Tracheophyta</taxon>
        <taxon>Spermatophyta</taxon>
        <taxon>Magnoliopsida</taxon>
        <taxon>eudicotyledons</taxon>
        <taxon>Gunneridae</taxon>
        <taxon>Pentapetalae</taxon>
        <taxon>rosids</taxon>
        <taxon>malvids</taxon>
        <taxon>Myrtales</taxon>
        <taxon>Lythraceae</taxon>
        <taxon>Punica</taxon>
    </lineage>
</organism>
<evidence type="ECO:0000256" key="3">
    <source>
        <dbReference type="ARBA" id="ARBA00022692"/>
    </source>
</evidence>
<name>A0A218W2K4_PUNGR</name>
<dbReference type="GO" id="GO:0005794">
    <property type="term" value="C:Golgi apparatus"/>
    <property type="evidence" value="ECO:0007669"/>
    <property type="project" value="TreeGrafter"/>
</dbReference>
<dbReference type="PANTHER" id="PTHR32285">
    <property type="entry name" value="PROTEIN TRICHOME BIREFRINGENCE-LIKE 9-RELATED"/>
    <property type="match status" value="1"/>
</dbReference>
<reference evidence="11" key="1">
    <citation type="journal article" date="2017" name="Plant J.">
        <title>The pomegranate (Punica granatum L.) genome and the genomics of punicalagin biosynthesis.</title>
        <authorList>
            <person name="Qin G."/>
            <person name="Xu C."/>
            <person name="Ming R."/>
            <person name="Tang H."/>
            <person name="Guyot R."/>
            <person name="Kramer E.M."/>
            <person name="Hu Y."/>
            <person name="Yi X."/>
            <person name="Qi Y."/>
            <person name="Xu X."/>
            <person name="Gao Z."/>
            <person name="Pan H."/>
            <person name="Jian J."/>
            <person name="Tian Y."/>
            <person name="Yue Z."/>
            <person name="Xu Y."/>
        </authorList>
    </citation>
    <scope>NUCLEOTIDE SEQUENCE [LARGE SCALE GENOMIC DNA]</scope>
    <source>
        <strain evidence="11">cv. Dabenzi</strain>
    </source>
</reference>
<dbReference type="PANTHER" id="PTHR32285:SF11">
    <property type="entry name" value="PROTEIN TRICHOME BIREFRINGENCE-LIKE 34"/>
    <property type="match status" value="1"/>
</dbReference>
<evidence type="ECO:0000313" key="11">
    <source>
        <dbReference type="Proteomes" id="UP000197138"/>
    </source>
</evidence>
<keyword evidence="5 7" id="KW-1133">Transmembrane helix</keyword>
<evidence type="ECO:0000256" key="1">
    <source>
        <dbReference type="ARBA" id="ARBA00004167"/>
    </source>
</evidence>
<protein>
    <submittedName>
        <fullName evidence="10">Uncharacterized protein</fullName>
    </submittedName>
</protein>